<evidence type="ECO:0000259" key="1">
    <source>
        <dbReference type="Pfam" id="PF13304"/>
    </source>
</evidence>
<dbReference type="Pfam" id="PF13476">
    <property type="entry name" value="AAA_23"/>
    <property type="match status" value="1"/>
</dbReference>
<feature type="domain" description="Rad50/SbcC-type AAA" evidence="2">
    <location>
        <begin position="19"/>
        <end position="211"/>
    </location>
</feature>
<dbReference type="GO" id="GO:0005524">
    <property type="term" value="F:ATP binding"/>
    <property type="evidence" value="ECO:0007669"/>
    <property type="project" value="InterPro"/>
</dbReference>
<dbReference type="PANTHER" id="PTHR43581:SF4">
    <property type="entry name" value="ATP_GTP PHOSPHATASE"/>
    <property type="match status" value="1"/>
</dbReference>
<dbReference type="SUPFAM" id="SSF52540">
    <property type="entry name" value="P-loop containing nucleoside triphosphate hydrolases"/>
    <property type="match status" value="1"/>
</dbReference>
<proteinExistence type="predicted"/>
<sequence length="485" mass="54217">MGTQENMTSAGKNSLRLSQLRLRDFRCFESIDIDFHPQLTVLVAANGTGKTSILDAIAIAFGPYIGAFDEAVGKHFEPSDIRQFRARQTATNEMEYAPKGARLEATGFVPGSLLDRLSDDLLPTIWRRHLSSATKTKTSVKDAKELVAYGKRMQEASRTPDTEVVLPLIAYYGTGRLWQQKKLTDAKNIQRTSRTVGYTDCLDPASSYKSFVQWFRYWSLNAKEAQLKALEAGVSIAKTEFDTYIQSVSRAVNVCIQPAGWSGIEYSFTRDTLVARHEQLGELPVEWLSDGIRNMIGMVADIAFRATKLNGHLGAQAAQKTPGLLLIDEVDMHLHPEWQQVVLLNLAQAFPAMQLIVTTHSPQVLSTVSSGSVRILRSEIDPETTSRVTTVSKPQWQTRGVASSDLLARIMGVDPVPHVPEAVWVSDYQALIQQNLHEQPEGRILRDRLEAHFGAEHPVVHELDRLVRLQGIKQRLPREPGNRER</sequence>
<dbReference type="GO" id="GO:0016887">
    <property type="term" value="F:ATP hydrolysis activity"/>
    <property type="evidence" value="ECO:0007669"/>
    <property type="project" value="InterPro"/>
</dbReference>
<name>A0A7M2J678_PSEFL</name>
<protein>
    <submittedName>
        <fullName evidence="3">AAA family ATPase</fullName>
    </submittedName>
</protein>
<dbReference type="GO" id="GO:0006302">
    <property type="term" value="P:double-strand break repair"/>
    <property type="evidence" value="ECO:0007669"/>
    <property type="project" value="InterPro"/>
</dbReference>
<feature type="domain" description="ATPase AAA-type core" evidence="1">
    <location>
        <begin position="278"/>
        <end position="366"/>
    </location>
</feature>
<evidence type="ECO:0000313" key="3">
    <source>
        <dbReference type="EMBL" id="QOU04440.1"/>
    </source>
</evidence>
<dbReference type="EMBL" id="CP063233">
    <property type="protein sequence ID" value="QOU04440.1"/>
    <property type="molecule type" value="Genomic_DNA"/>
</dbReference>
<dbReference type="RefSeq" id="WP_193689854.1">
    <property type="nucleotide sequence ID" value="NZ_CP063233.1"/>
</dbReference>
<gene>
    <name evidence="3" type="ORF">IM720_27745</name>
</gene>
<reference evidence="3 4" key="1">
    <citation type="submission" date="2020-10" db="EMBL/GenBank/DDBJ databases">
        <title>Complete genome sequence of a novel Pseudomonas fluorescens strain isolated from the flower of kumarahou (Pomaderris kumeraho).</title>
        <authorList>
            <person name="Summers M.C."/>
            <person name="Nowak V."/>
            <person name="Fairhurst M.J."/>
            <person name="Owen J.G."/>
            <person name="Gerth M.L."/>
            <person name="Patrick W.M."/>
        </authorList>
    </citation>
    <scope>NUCLEOTIDE SEQUENCE [LARGE SCALE GENOMIC DNA]</scope>
    <source>
        <strain evidence="3 4">KF1</strain>
    </source>
</reference>
<dbReference type="PANTHER" id="PTHR43581">
    <property type="entry name" value="ATP/GTP PHOSPHATASE"/>
    <property type="match status" value="1"/>
</dbReference>
<evidence type="ECO:0000259" key="2">
    <source>
        <dbReference type="Pfam" id="PF13476"/>
    </source>
</evidence>
<dbReference type="InterPro" id="IPR003959">
    <property type="entry name" value="ATPase_AAA_core"/>
</dbReference>
<accession>A0A7M2J678</accession>
<dbReference type="InterPro" id="IPR051396">
    <property type="entry name" value="Bact_Antivir_Def_Nuclease"/>
</dbReference>
<dbReference type="InterPro" id="IPR027417">
    <property type="entry name" value="P-loop_NTPase"/>
</dbReference>
<dbReference type="InterPro" id="IPR038729">
    <property type="entry name" value="Rad50/SbcC_AAA"/>
</dbReference>
<dbReference type="AlphaFoldDB" id="A0A7M2J678"/>
<evidence type="ECO:0000313" key="4">
    <source>
        <dbReference type="Proteomes" id="UP000593833"/>
    </source>
</evidence>
<organism evidence="3 4">
    <name type="scientific">Pseudomonas fluorescens</name>
    <dbReference type="NCBI Taxonomy" id="294"/>
    <lineage>
        <taxon>Bacteria</taxon>
        <taxon>Pseudomonadati</taxon>
        <taxon>Pseudomonadota</taxon>
        <taxon>Gammaproteobacteria</taxon>
        <taxon>Pseudomonadales</taxon>
        <taxon>Pseudomonadaceae</taxon>
        <taxon>Pseudomonas</taxon>
    </lineage>
</organism>
<dbReference type="Proteomes" id="UP000593833">
    <property type="component" value="Chromosome"/>
</dbReference>
<dbReference type="Gene3D" id="3.40.50.300">
    <property type="entry name" value="P-loop containing nucleotide triphosphate hydrolases"/>
    <property type="match status" value="1"/>
</dbReference>
<dbReference type="Pfam" id="PF13304">
    <property type="entry name" value="AAA_21"/>
    <property type="match status" value="1"/>
</dbReference>